<dbReference type="EMBL" id="JAPDGR010004397">
    <property type="protein sequence ID" value="KAJ2968219.1"/>
    <property type="molecule type" value="Genomic_DNA"/>
</dbReference>
<proteinExistence type="predicted"/>
<organism evidence="1 2">
    <name type="scientific">Xylaria curta</name>
    <dbReference type="NCBI Taxonomy" id="42375"/>
    <lineage>
        <taxon>Eukaryota</taxon>
        <taxon>Fungi</taxon>
        <taxon>Dikarya</taxon>
        <taxon>Ascomycota</taxon>
        <taxon>Pezizomycotina</taxon>
        <taxon>Sordariomycetes</taxon>
        <taxon>Xylariomycetidae</taxon>
        <taxon>Xylariales</taxon>
        <taxon>Xylariaceae</taxon>
        <taxon>Xylaria</taxon>
    </lineage>
</organism>
<dbReference type="Proteomes" id="UP001143856">
    <property type="component" value="Unassembled WGS sequence"/>
</dbReference>
<sequence>MSKGLHHHGEAPEAAGYTIRELARLARSAVPGQRCIAYQTLGRILYRLGNGDFGGVSRDDVSMGIWREVEEGAVLRSLHDEAGAEEGRGRGHRSARVFATEAIWLFEKGGWKGKLKKAYNTGYDRPPQIGNIEHDEELTTIWDQAGPARPSQLNQTRQPC</sequence>
<evidence type="ECO:0000313" key="2">
    <source>
        <dbReference type="Proteomes" id="UP001143856"/>
    </source>
</evidence>
<name>A0ACC1MN11_9PEZI</name>
<comment type="caution">
    <text evidence="1">The sequence shown here is derived from an EMBL/GenBank/DDBJ whole genome shotgun (WGS) entry which is preliminary data.</text>
</comment>
<reference evidence="1" key="1">
    <citation type="submission" date="2022-10" db="EMBL/GenBank/DDBJ databases">
        <title>Genome Sequence of Xylaria curta.</title>
        <authorList>
            <person name="Buettner E."/>
        </authorList>
    </citation>
    <scope>NUCLEOTIDE SEQUENCE</scope>
    <source>
        <strain evidence="1">Babe10</strain>
    </source>
</reference>
<gene>
    <name evidence="1" type="ORF">NUW58_g10266</name>
</gene>
<evidence type="ECO:0000313" key="1">
    <source>
        <dbReference type="EMBL" id="KAJ2968219.1"/>
    </source>
</evidence>
<accession>A0ACC1MN11</accession>
<protein>
    <submittedName>
        <fullName evidence="1">Uncharacterized protein</fullName>
    </submittedName>
</protein>
<keyword evidence="2" id="KW-1185">Reference proteome</keyword>